<dbReference type="SUPFAM" id="SSF55785">
    <property type="entry name" value="PYP-like sensor domain (PAS domain)"/>
    <property type="match status" value="1"/>
</dbReference>
<dbReference type="AlphaFoldDB" id="A0A367YRN5"/>
<reference evidence="3 4" key="1">
    <citation type="submission" date="2018-07" db="EMBL/GenBank/DDBJ databases">
        <title>Desertimonas flava gen. nov. sp. nov.</title>
        <authorList>
            <person name="Liu S."/>
        </authorList>
    </citation>
    <scope>NUCLEOTIDE SEQUENCE [LARGE SCALE GENOMIC DNA]</scope>
    <source>
        <strain evidence="3 4">16Sb5-5</strain>
    </source>
</reference>
<evidence type="ECO:0000259" key="2">
    <source>
        <dbReference type="PROSITE" id="PS50921"/>
    </source>
</evidence>
<dbReference type="Gene3D" id="3.30.450.20">
    <property type="entry name" value="PAS domain"/>
    <property type="match status" value="1"/>
</dbReference>
<feature type="region of interest" description="Disordered" evidence="1">
    <location>
        <begin position="1"/>
        <end position="22"/>
    </location>
</feature>
<proteinExistence type="predicted"/>
<evidence type="ECO:0000256" key="1">
    <source>
        <dbReference type="SAM" id="MobiDB-lite"/>
    </source>
</evidence>
<dbReference type="RefSeq" id="WP_114127693.1">
    <property type="nucleotide sequence ID" value="NZ_QOUI01000011.1"/>
</dbReference>
<dbReference type="PROSITE" id="PS50921">
    <property type="entry name" value="ANTAR"/>
    <property type="match status" value="1"/>
</dbReference>
<name>A0A367YRN5_9ACTN</name>
<sequence length="231" mass="25805">MTIDHVRPIDPTPRQDVRRPPANDHAELLPAAEFRANLDQDCWWWSGGLYALLGLREGSLVPTTEVLLHHVDPLDRPQVRELLAEPPAGATSLRLRLRTRGGRVRTMVLTIAPDHSTEAQDRPSWLGCTLVGTLVDVTASERHLASRAVHDATLHRDVVEQAKGIAMSAFGLSEDCAFLLLSYFCRSRNLELHEVAQQLVDQVTELDADQELRRRVEQVLAGHRLDQEATG</sequence>
<dbReference type="InterPro" id="IPR035965">
    <property type="entry name" value="PAS-like_dom_sf"/>
</dbReference>
<dbReference type="SMART" id="SM01012">
    <property type="entry name" value="ANTAR"/>
    <property type="match status" value="1"/>
</dbReference>
<dbReference type="InterPro" id="IPR036388">
    <property type="entry name" value="WH-like_DNA-bd_sf"/>
</dbReference>
<dbReference type="Proteomes" id="UP000252770">
    <property type="component" value="Unassembled WGS sequence"/>
</dbReference>
<dbReference type="GO" id="GO:0003723">
    <property type="term" value="F:RNA binding"/>
    <property type="evidence" value="ECO:0007669"/>
    <property type="project" value="InterPro"/>
</dbReference>
<comment type="caution">
    <text evidence="3">The sequence shown here is derived from an EMBL/GenBank/DDBJ whole genome shotgun (WGS) entry which is preliminary data.</text>
</comment>
<accession>A0A367YRN5</accession>
<dbReference type="Gene3D" id="1.10.10.10">
    <property type="entry name" value="Winged helix-like DNA-binding domain superfamily/Winged helix DNA-binding domain"/>
    <property type="match status" value="1"/>
</dbReference>
<organism evidence="3 4">
    <name type="scientific">Desertihabitans brevis</name>
    <dbReference type="NCBI Taxonomy" id="2268447"/>
    <lineage>
        <taxon>Bacteria</taxon>
        <taxon>Bacillati</taxon>
        <taxon>Actinomycetota</taxon>
        <taxon>Actinomycetes</taxon>
        <taxon>Propionibacteriales</taxon>
        <taxon>Propionibacteriaceae</taxon>
        <taxon>Desertihabitans</taxon>
    </lineage>
</organism>
<keyword evidence="4" id="KW-1185">Reference proteome</keyword>
<evidence type="ECO:0000313" key="3">
    <source>
        <dbReference type="EMBL" id="RCK68407.1"/>
    </source>
</evidence>
<dbReference type="Pfam" id="PF03861">
    <property type="entry name" value="ANTAR"/>
    <property type="match status" value="1"/>
</dbReference>
<evidence type="ECO:0000313" key="4">
    <source>
        <dbReference type="Proteomes" id="UP000252770"/>
    </source>
</evidence>
<protein>
    <submittedName>
        <fullName evidence="3">ANTAR domain-containing protein</fullName>
    </submittedName>
</protein>
<gene>
    <name evidence="3" type="ORF">DT076_15885</name>
</gene>
<feature type="domain" description="ANTAR" evidence="2">
    <location>
        <begin position="139"/>
        <end position="200"/>
    </location>
</feature>
<dbReference type="InterPro" id="IPR005561">
    <property type="entry name" value="ANTAR"/>
</dbReference>
<dbReference type="EMBL" id="QOUI01000011">
    <property type="protein sequence ID" value="RCK68407.1"/>
    <property type="molecule type" value="Genomic_DNA"/>
</dbReference>